<reference evidence="2 3" key="1">
    <citation type="submission" date="2015-01" db="EMBL/GenBank/DDBJ databases">
        <title>Evolution of Trichinella species and genotypes.</title>
        <authorList>
            <person name="Korhonen P.K."/>
            <person name="Edoardo P."/>
            <person name="Giuseppe L.R."/>
            <person name="Gasser R.B."/>
        </authorList>
    </citation>
    <scope>NUCLEOTIDE SEQUENCE [LARGE SCALE GENOMIC DNA]</scope>
    <source>
        <strain evidence="2">ISS470</strain>
    </source>
</reference>
<dbReference type="Proteomes" id="UP000054995">
    <property type="component" value="Unassembled WGS sequence"/>
</dbReference>
<organism evidence="2 3">
    <name type="scientific">Trichinella pseudospiralis</name>
    <name type="common">Parasitic roundworm</name>
    <dbReference type="NCBI Taxonomy" id="6337"/>
    <lineage>
        <taxon>Eukaryota</taxon>
        <taxon>Metazoa</taxon>
        <taxon>Ecdysozoa</taxon>
        <taxon>Nematoda</taxon>
        <taxon>Enoplea</taxon>
        <taxon>Dorylaimia</taxon>
        <taxon>Trichinellida</taxon>
        <taxon>Trichinellidae</taxon>
        <taxon>Trichinella</taxon>
    </lineage>
</organism>
<protein>
    <submittedName>
        <fullName evidence="2">Uncharacterized protein</fullName>
    </submittedName>
</protein>
<keyword evidence="3" id="KW-1185">Reference proteome</keyword>
<accession>A0A0V1FQQ6</accession>
<proteinExistence type="predicted"/>
<evidence type="ECO:0000256" key="1">
    <source>
        <dbReference type="SAM" id="MobiDB-lite"/>
    </source>
</evidence>
<dbReference type="AlphaFoldDB" id="A0A0V1FQQ6"/>
<gene>
    <name evidence="2" type="ORF">T4D_16643</name>
</gene>
<dbReference type="EMBL" id="JYDT01000045">
    <property type="protein sequence ID" value="KRY88175.1"/>
    <property type="molecule type" value="Genomic_DNA"/>
</dbReference>
<comment type="caution">
    <text evidence="2">The sequence shown here is derived from an EMBL/GenBank/DDBJ whole genome shotgun (WGS) entry which is preliminary data.</text>
</comment>
<evidence type="ECO:0000313" key="2">
    <source>
        <dbReference type="EMBL" id="KRY88175.1"/>
    </source>
</evidence>
<feature type="compositionally biased region" description="Pro residues" evidence="1">
    <location>
        <begin position="179"/>
        <end position="191"/>
    </location>
</feature>
<feature type="region of interest" description="Disordered" evidence="1">
    <location>
        <begin position="178"/>
        <end position="200"/>
    </location>
</feature>
<sequence>MRSNFIRLFAVEVMSRKNVIRYFNSTSYSVGAVALISCLVGDAAKLPPLSPAAAVAEHAYSFFRKACFYLGGVSTSGEGKLREKETEREREREKERHIVKAAFCCRAFGFTDATKRKLTLNVNQRKERVVKRDVRYPVLGVGPYSNGSFNVGFAFGKKIFALQQDIKLLLTQVTTFMTSPPPPVPPPPPPSSSSSSSVDC</sequence>
<name>A0A0V1FQQ6_TRIPS</name>
<evidence type="ECO:0000313" key="3">
    <source>
        <dbReference type="Proteomes" id="UP000054995"/>
    </source>
</evidence>